<dbReference type="InterPro" id="IPR029028">
    <property type="entry name" value="Alpha/beta_knot_MTases"/>
</dbReference>
<dbReference type="InterPro" id="IPR041469">
    <property type="entry name" value="Subtilisin-like_FN3"/>
</dbReference>
<dbReference type="PROSITE" id="PS51892">
    <property type="entry name" value="SUBTILASE"/>
    <property type="match status" value="1"/>
</dbReference>
<dbReference type="Pfam" id="PF17766">
    <property type="entry name" value="fn3_6"/>
    <property type="match status" value="1"/>
</dbReference>
<gene>
    <name evidence="16" type="ORF">GH714_030881</name>
</gene>
<feature type="active site" description="Charge relay system" evidence="9 10">
    <location>
        <position position="1627"/>
    </location>
</feature>
<proteinExistence type="inferred from homology"/>
<keyword evidence="8 10" id="KW-0720">Serine protease</keyword>
<dbReference type="SUPFAM" id="SSF52743">
    <property type="entry name" value="Subtilisin-like"/>
    <property type="match status" value="1"/>
</dbReference>
<dbReference type="SUPFAM" id="SSF75217">
    <property type="entry name" value="alpha/beta knot"/>
    <property type="match status" value="1"/>
</dbReference>
<dbReference type="InterPro" id="IPR001537">
    <property type="entry name" value="SpoU_MeTrfase"/>
</dbReference>
<evidence type="ECO:0000313" key="17">
    <source>
        <dbReference type="Proteomes" id="UP000467840"/>
    </source>
</evidence>
<evidence type="ECO:0000256" key="2">
    <source>
        <dbReference type="ARBA" id="ARBA00011073"/>
    </source>
</evidence>
<keyword evidence="6" id="KW-0808">Transferase</keyword>
<feature type="active site" description="Charge relay system" evidence="9 10">
    <location>
        <position position="1701"/>
    </location>
</feature>
<comment type="subcellular location">
    <subcellularLocation>
        <location evidence="1">Secreted</location>
    </subcellularLocation>
</comment>
<evidence type="ECO:0000256" key="5">
    <source>
        <dbReference type="ARBA" id="ARBA00022670"/>
    </source>
</evidence>
<dbReference type="PROSITE" id="PS00138">
    <property type="entry name" value="SUBTILASE_SER"/>
    <property type="match status" value="1"/>
</dbReference>
<dbReference type="InterPro" id="IPR015500">
    <property type="entry name" value="Peptidase_S8_subtilisin-rel"/>
</dbReference>
<dbReference type="Proteomes" id="UP000467840">
    <property type="component" value="Chromosome 1"/>
</dbReference>
<organism evidence="16 17">
    <name type="scientific">Hevea brasiliensis</name>
    <name type="common">Para rubber tree</name>
    <name type="synonym">Siphonia brasiliensis</name>
    <dbReference type="NCBI Taxonomy" id="3981"/>
    <lineage>
        <taxon>Eukaryota</taxon>
        <taxon>Viridiplantae</taxon>
        <taxon>Streptophyta</taxon>
        <taxon>Embryophyta</taxon>
        <taxon>Tracheophyta</taxon>
        <taxon>Spermatophyta</taxon>
        <taxon>Magnoliopsida</taxon>
        <taxon>eudicotyledons</taxon>
        <taxon>Gunneridae</taxon>
        <taxon>Pentapetalae</taxon>
        <taxon>rosids</taxon>
        <taxon>fabids</taxon>
        <taxon>Malpighiales</taxon>
        <taxon>Euphorbiaceae</taxon>
        <taxon>Crotonoideae</taxon>
        <taxon>Micrandreae</taxon>
        <taxon>Hevea</taxon>
    </lineage>
</organism>
<dbReference type="Gene3D" id="3.50.30.30">
    <property type="match status" value="1"/>
</dbReference>
<reference evidence="16 17" key="1">
    <citation type="journal article" date="2020" name="Mol. Plant">
        <title>The Chromosome-Based Rubber Tree Genome Provides New Insights into Spurge Genome Evolution and Rubber Biosynthesis.</title>
        <authorList>
            <person name="Liu J."/>
            <person name="Shi C."/>
            <person name="Shi C.C."/>
            <person name="Li W."/>
            <person name="Zhang Q.J."/>
            <person name="Zhang Y."/>
            <person name="Li K."/>
            <person name="Lu H.F."/>
            <person name="Shi C."/>
            <person name="Zhu S.T."/>
            <person name="Xiao Z.Y."/>
            <person name="Nan H."/>
            <person name="Yue Y."/>
            <person name="Zhu X.G."/>
            <person name="Wu Y."/>
            <person name="Hong X.N."/>
            <person name="Fan G.Y."/>
            <person name="Tong Y."/>
            <person name="Zhang D."/>
            <person name="Mao C.L."/>
            <person name="Liu Y.L."/>
            <person name="Hao S.J."/>
            <person name="Liu W.Q."/>
            <person name="Lv M.Q."/>
            <person name="Zhang H.B."/>
            <person name="Liu Y."/>
            <person name="Hu-Tang G.R."/>
            <person name="Wang J.P."/>
            <person name="Wang J.H."/>
            <person name="Sun Y.H."/>
            <person name="Ni S.B."/>
            <person name="Chen W.B."/>
            <person name="Zhang X.C."/>
            <person name="Jiao Y.N."/>
            <person name="Eichler E.E."/>
            <person name="Li G.H."/>
            <person name="Liu X."/>
            <person name="Gao L.Z."/>
        </authorList>
    </citation>
    <scope>NUCLEOTIDE SEQUENCE [LARGE SCALE GENOMIC DNA]</scope>
    <source>
        <strain evidence="17">cv. GT1</strain>
        <tissue evidence="16">Leaf</tissue>
    </source>
</reference>
<dbReference type="PANTHER" id="PTHR12029">
    <property type="entry name" value="RNA METHYLTRANSFERASE"/>
    <property type="match status" value="1"/>
</dbReference>
<dbReference type="GO" id="GO:0030488">
    <property type="term" value="P:tRNA methylation"/>
    <property type="evidence" value="ECO:0007669"/>
    <property type="project" value="InterPro"/>
</dbReference>
<dbReference type="SUPFAM" id="SSF48371">
    <property type="entry name" value="ARM repeat"/>
    <property type="match status" value="1"/>
</dbReference>
<dbReference type="CDD" id="cd04852">
    <property type="entry name" value="Peptidases_S8_3"/>
    <property type="match status" value="1"/>
</dbReference>
<dbReference type="PRINTS" id="PR00723">
    <property type="entry name" value="SUBTILISIN"/>
</dbReference>
<evidence type="ECO:0000256" key="7">
    <source>
        <dbReference type="ARBA" id="ARBA00022801"/>
    </source>
</evidence>
<evidence type="ECO:0000256" key="6">
    <source>
        <dbReference type="ARBA" id="ARBA00022679"/>
    </source>
</evidence>
<dbReference type="InterPro" id="IPR023827">
    <property type="entry name" value="Peptidase_S8_Asp-AS"/>
</dbReference>
<dbReference type="InterPro" id="IPR023828">
    <property type="entry name" value="Peptidase_S8_Ser-AS"/>
</dbReference>
<keyword evidence="5 10" id="KW-0645">Protease</keyword>
<evidence type="ECO:0008006" key="18">
    <source>
        <dbReference type="Google" id="ProtNLM"/>
    </source>
</evidence>
<dbReference type="Gene3D" id="2.60.40.2310">
    <property type="match status" value="1"/>
</dbReference>
<feature type="domain" description="Inhibitor I9" evidence="14">
    <location>
        <begin position="1528"/>
        <end position="1591"/>
    </location>
</feature>
<dbReference type="InterPro" id="IPR036852">
    <property type="entry name" value="Peptidase_S8/S53_dom_sf"/>
</dbReference>
<dbReference type="Pfam" id="PF05922">
    <property type="entry name" value="Inhibitor_I9"/>
    <property type="match status" value="1"/>
</dbReference>
<dbReference type="Pfam" id="PF00082">
    <property type="entry name" value="Peptidase_S8"/>
    <property type="match status" value="1"/>
</dbReference>
<dbReference type="CDD" id="cd02120">
    <property type="entry name" value="PA_subtilisin_like"/>
    <property type="match status" value="1"/>
</dbReference>
<evidence type="ECO:0000256" key="11">
    <source>
        <dbReference type="RuleBase" id="RU003355"/>
    </source>
</evidence>
<feature type="domain" description="tRNA/rRNA methyltransferase SpoU type" evidence="13">
    <location>
        <begin position="1341"/>
        <end position="1482"/>
    </location>
</feature>
<dbReference type="PANTHER" id="PTHR12029:SF11">
    <property type="entry name" value="METHYLTRANSFERASE TARBP1-RELATED"/>
    <property type="match status" value="1"/>
</dbReference>
<keyword evidence="4" id="KW-0489">Methyltransferase</keyword>
<keyword evidence="3" id="KW-0964">Secreted</keyword>
<dbReference type="GO" id="GO:0005576">
    <property type="term" value="C:extracellular region"/>
    <property type="evidence" value="ECO:0007669"/>
    <property type="project" value="UniProtKB-SubCell"/>
</dbReference>
<dbReference type="InterPro" id="IPR010259">
    <property type="entry name" value="S8pro/Inhibitor_I9"/>
</dbReference>
<dbReference type="Gene3D" id="3.40.1280.10">
    <property type="match status" value="1"/>
</dbReference>
<evidence type="ECO:0000259" key="14">
    <source>
        <dbReference type="Pfam" id="PF05922"/>
    </source>
</evidence>
<evidence type="ECO:0000313" key="16">
    <source>
        <dbReference type="EMBL" id="KAF2299166.1"/>
    </source>
</evidence>
<dbReference type="GO" id="GO:0016423">
    <property type="term" value="F:tRNA (guanine) methyltransferase activity"/>
    <property type="evidence" value="ECO:0007669"/>
    <property type="project" value="InterPro"/>
</dbReference>
<keyword evidence="7 10" id="KW-0378">Hydrolase</keyword>
<accession>A0A6A6LGM0</accession>
<comment type="similarity">
    <text evidence="2 10 11">Belongs to the peptidase S8 family.</text>
</comment>
<feature type="domain" description="Subtilisin-like protease fibronectin type-III" evidence="15">
    <location>
        <begin position="2177"/>
        <end position="2271"/>
    </location>
</feature>
<evidence type="ECO:0000259" key="13">
    <source>
        <dbReference type="Pfam" id="PF00588"/>
    </source>
</evidence>
<dbReference type="InterPro" id="IPR029026">
    <property type="entry name" value="tRNA_m1G_MTases_N"/>
</dbReference>
<dbReference type="Gene3D" id="3.40.50.200">
    <property type="entry name" value="Peptidase S8/S53 domain"/>
    <property type="match status" value="1"/>
</dbReference>
<name>A0A6A6LGM0_HEVBR</name>
<evidence type="ECO:0000259" key="15">
    <source>
        <dbReference type="Pfam" id="PF17766"/>
    </source>
</evidence>
<evidence type="ECO:0000256" key="1">
    <source>
        <dbReference type="ARBA" id="ARBA00004613"/>
    </source>
</evidence>
<dbReference type="PROSITE" id="PS00136">
    <property type="entry name" value="SUBTILASE_ASP"/>
    <property type="match status" value="1"/>
</dbReference>
<dbReference type="GO" id="GO:0006508">
    <property type="term" value="P:proteolysis"/>
    <property type="evidence" value="ECO:0007669"/>
    <property type="project" value="UniProtKB-KW"/>
</dbReference>
<dbReference type="InterPro" id="IPR034197">
    <property type="entry name" value="Peptidases_S8_3"/>
</dbReference>
<dbReference type="GO" id="GO:0004252">
    <property type="term" value="F:serine-type endopeptidase activity"/>
    <property type="evidence" value="ECO:0007669"/>
    <property type="project" value="UniProtKB-UniRule"/>
</dbReference>
<evidence type="ECO:0000256" key="3">
    <source>
        <dbReference type="ARBA" id="ARBA00022525"/>
    </source>
</evidence>
<dbReference type="Pfam" id="PF00588">
    <property type="entry name" value="SpoU_methylase"/>
    <property type="match status" value="1"/>
</dbReference>
<evidence type="ECO:0000256" key="9">
    <source>
        <dbReference type="PIRSR" id="PIRSR615500-1"/>
    </source>
</evidence>
<dbReference type="GO" id="GO:0003723">
    <property type="term" value="F:RNA binding"/>
    <property type="evidence" value="ECO:0007669"/>
    <property type="project" value="InterPro"/>
</dbReference>
<sequence>MLQNEESDIFEWDQDSVMQGLNGMIDDLHLDKESILSLSQSFPLSTSCLVLALILDSALRSFQTATNTESVLENGSCYAEKLFNKLLWDLCNMSERLFSQSFEHRSCAIGFLLPILFKAFACHPSLEISVHGRTCVLSRNLFSRNIWKCCRSLFSLGPLERRDAYRALSLCLSFSSCMEQCEKADASVRAEEFDMRAEKEFWDEIKRGLVDEESIVRKQSLYILKSILQISGESQSNSSVSEKKSGEKHAVPPGMTKRAMWADKEAQSLGVGKLSGLVDSPLDSQQQWEAFILLYEMLEEYGTHLVEAAWDHQITLLLQFSVSSDNFASSICEGVCQNQIETSDELFSWLTILWQLGLRHDNPQVRCLIMQSFLGIEWMKYGDTAKSVPESFILGPLLEGLNDPVHHKDFGVKGVYTSRTIEGAATFLFQYTRYLYVRAGLMALAECIASAARGVGTRDDNNAEWSEDAFPHEVQLESSSKSFNDVDKTNLLDVLRFVIENSKQHFNPNYRLQVCEIVLEAVVSVVSTFDVPLEILLHFVSTVPREFTDYGDLDAWESEVKRWARVLFLNAAENLSNYIFGLLPTVIKLMFIHSCGINICKQYNRDGWMPVKFLVLVINLVVEIQMMREMTLEHRIRIRSQSENSRLETVDQLGYAEASLVCRKFSDLFLSILEELVSFASMSSSVFWKSIANDTNLPSSVRGKLGGPSQRRLSSSTTTAVLEAITSIRAVASITSWCARFNSDVQLKSAWTFMWKFFWKTVSSSNSDSESGAEVCVAAYETLAPILRALVSTFSPLALDLIRENDKSSLSAEGKAWLDPLVLSFLQNINNLLAVGVLVRTRRAVLLNWKWLCLESLLSIPCYALENGLLLENNISFFSEAAIRCVFSDLVESLENAGQGSVLPMLRSIRLILSLLASGKSGSLVSSCNGVDAQMMWLLVRSAWILHVSNSKRRVASIAALLSSVLHTSVFADEGMHVIDNAPGPLKWFVENILEEGTKSPRTIRLTALHLTGLFLAHPRIIKYYIKELKLLTLYGSVAFDEDFEAELAENRDARTEVSLLAKSPDPELTEAFINTELFARVSVAVLFYKLSDLVGSANENEDCCAALESGKLFLLELLESVVNDKDLAKELYKKYSGIHRRKIRAWQMICVLSRFVEDDIVGKVTSSLHIAFYVGVQLVPILRDYDMRPQALSSYVFIAANIILHASKAFQARHLDELLPPIVPLLTSHHHSLRVLLSLRASMKGYLDAYNPIISSTPAGIFVDRVEEFQFECVPTSLLEEVLNFLNNEKEEAESSSILLHNEAYKQLLEMEKEDELLDQSLQYRILAMERIRASRQHFILVASFLDRIPNLAGLARTCEVFKASGLAIADASILHDKQFQLISVTAEKWVPIIEVPVNSVRYFLEKKKQEGFSILGLEQTANSVALDQYVFPRKTVLVLGREKEGIPVDIIHMLDACVEIPQLGVVRSLNVHVSGAIALWDAYEQETDYVASEIHLYNVSSCNVVILDQPLFKCMKWGIEEEAMAYKESLSTRHDLFLESLLQKGTYTKLYSYTYLLNGVAVHVESEEVFSILKNAAGVRAIHEDVKMEKLTTYTPDFLGIPAGVWPVLGGAKSSGEGVVIGLIDTGINPYHPSFANNSSLGSLNSTKFRGKCTTGKKFPPSACNGKIVAAHYFARAAINAGDFNATRDFASPFDADGHGSHTASTAAGNHKIPVIANGFNYGYASGMAPGARIAVYKALYTFGGYMSDVVAAVDQAVEDGVDILSLSIGPSSVPPGPSAFLNVLEMELLFATKAGILVVQAAGNGGPSSSSVLSFSPWITSVAASITDRKYNNTIILGNGQSFSGTGLAPSTAGEAPFPIAAAVDVSHGNITNIVEVESCQHPVYFIKSLVREKLIICTYTFEYEDVNIATVEDTIKKIGAAGFIITMDPDIGSEQIKGTTMTMQVPAIILNNMQASSALWEYYNSNTIRSRSGQAVVFAARARILDGRQALFTAQAPIVASYSSRGPDVNNALLQTADVLKPNIMAPGSSIWAAWSPNSEGDPNIKGKNFALVSGTSMATPHIAGIAALIKQKHPKWSPAAIASAMMTTADTTDHAGSNILAQSTNQLTPATPFDMGAGSINPARAIDPGLIFDAHFEHYVEFLCAVPGVDDDSVRRAAGIGCPIRRGAWCSDLNTASVTVSNLVGSRKVVRCVTNVSRRNEEYRVTVREPIGVNVTVTPKVFWIRGNASRHLRIMLKATRVTRTHRFGEIVLHGSRNHIVRVPVAVYVSTTLKC</sequence>
<dbReference type="InterPro" id="IPR016024">
    <property type="entry name" value="ARM-type_fold"/>
</dbReference>
<evidence type="ECO:0000256" key="10">
    <source>
        <dbReference type="PROSITE-ProRule" id="PRU01240"/>
    </source>
</evidence>
<feature type="active site" description="Charge relay system" evidence="9 10">
    <location>
        <position position="2061"/>
    </location>
</feature>
<evidence type="ECO:0000259" key="12">
    <source>
        <dbReference type="Pfam" id="PF00082"/>
    </source>
</evidence>
<keyword evidence="17" id="KW-1185">Reference proteome</keyword>
<comment type="caution">
    <text evidence="16">The sequence shown here is derived from an EMBL/GenBank/DDBJ whole genome shotgun (WGS) entry which is preliminary data.</text>
</comment>
<evidence type="ECO:0000256" key="4">
    <source>
        <dbReference type="ARBA" id="ARBA00022603"/>
    </source>
</evidence>
<dbReference type="InterPro" id="IPR045330">
    <property type="entry name" value="TRM3/TARBP1"/>
</dbReference>
<dbReference type="CDD" id="cd18091">
    <property type="entry name" value="SpoU-like_TRM3-like"/>
    <property type="match status" value="1"/>
</dbReference>
<evidence type="ECO:0000256" key="8">
    <source>
        <dbReference type="ARBA" id="ARBA00022825"/>
    </source>
</evidence>
<dbReference type="EMBL" id="JAAGAX010000011">
    <property type="protein sequence ID" value="KAF2299166.1"/>
    <property type="molecule type" value="Genomic_DNA"/>
</dbReference>
<protein>
    <recommendedName>
        <fullName evidence="18">tRNA/rRNA methyltransferase SpoU type domain-containing protein</fullName>
    </recommendedName>
</protein>
<dbReference type="InterPro" id="IPR044748">
    <property type="entry name" value="Trm3/TARBP1_C"/>
</dbReference>
<feature type="domain" description="Peptidase S8/S53" evidence="12">
    <location>
        <begin position="1618"/>
        <end position="2100"/>
    </location>
</feature>
<dbReference type="InterPro" id="IPR000209">
    <property type="entry name" value="Peptidase_S8/S53_dom"/>
</dbReference>